<comment type="subcellular location">
    <subcellularLocation>
        <location evidence="1">Membrane</location>
        <topology evidence="1">Multi-pass membrane protein</topology>
    </subcellularLocation>
</comment>
<dbReference type="AlphaFoldDB" id="A0A9D1ED40"/>
<dbReference type="GO" id="GO:0051301">
    <property type="term" value="P:cell division"/>
    <property type="evidence" value="ECO:0007669"/>
    <property type="project" value="InterPro"/>
</dbReference>
<name>A0A9D1ED40_9FIRM</name>
<feature type="transmembrane region" description="Helical" evidence="6">
    <location>
        <begin position="143"/>
        <end position="166"/>
    </location>
</feature>
<dbReference type="GO" id="GO:0008360">
    <property type="term" value="P:regulation of cell shape"/>
    <property type="evidence" value="ECO:0007669"/>
    <property type="project" value="UniProtKB-KW"/>
</dbReference>
<feature type="transmembrane region" description="Helical" evidence="6">
    <location>
        <begin position="315"/>
        <end position="339"/>
    </location>
</feature>
<feature type="transmembrane region" description="Helical" evidence="6">
    <location>
        <begin position="55"/>
        <end position="71"/>
    </location>
</feature>
<sequence>MGIGIGFLILYGICNASGARLHQTLWFFVGEGFWIGYLWWLRYHTHSMRKILNHLIRLAVLFAAIGLFYQYQCNYRKEGTEMLQIVVDDILCFVAAHFSYWVMYKYGERFIEKVGKISLMLLPFALLYSRFVSHPVSGCYIRLVGGFLTFAFVLICWPFATVALLGKGDSRTSLYHSFYAMPLNQVIYLAYMAVIILLASINNDFGTAMVVGGSAMIVFLVYGKDWICKLGFSLLSVGGILGACLWSKKLWYRFFVCINLEACINTEDQYLAAQSEALVYLIQNISFSGPYGAGFGTIPKSIFPNRATDYVVSGILYQQGILIVLILAAITLLFLIILMKIEPVKKMENRLAFMIALIFSINMVWVILCNLSVLPVCGLSFPWIAQGTSTNLAFSILLGIFLAMGNEGYRSK</sequence>
<evidence type="ECO:0000256" key="1">
    <source>
        <dbReference type="ARBA" id="ARBA00004141"/>
    </source>
</evidence>
<dbReference type="Pfam" id="PF01098">
    <property type="entry name" value="FTSW_RODA_SPOVE"/>
    <property type="match status" value="1"/>
</dbReference>
<dbReference type="Proteomes" id="UP000824201">
    <property type="component" value="Unassembled WGS sequence"/>
</dbReference>
<evidence type="ECO:0000256" key="4">
    <source>
        <dbReference type="ARBA" id="ARBA00022989"/>
    </source>
</evidence>
<dbReference type="GO" id="GO:0015648">
    <property type="term" value="F:lipid-linked peptidoglycan transporter activity"/>
    <property type="evidence" value="ECO:0007669"/>
    <property type="project" value="TreeGrafter"/>
</dbReference>
<feature type="transmembrane region" description="Helical" evidence="6">
    <location>
        <begin position="380"/>
        <end position="404"/>
    </location>
</feature>
<comment type="caution">
    <text evidence="7">The sequence shown here is derived from an EMBL/GenBank/DDBJ whole genome shotgun (WGS) entry which is preliminary data.</text>
</comment>
<keyword evidence="5 6" id="KW-0472">Membrane</keyword>
<keyword evidence="3" id="KW-0133">Cell shape</keyword>
<reference evidence="7" key="2">
    <citation type="journal article" date="2021" name="PeerJ">
        <title>Extensive microbial diversity within the chicken gut microbiome revealed by metagenomics and culture.</title>
        <authorList>
            <person name="Gilroy R."/>
            <person name="Ravi A."/>
            <person name="Getino M."/>
            <person name="Pursley I."/>
            <person name="Horton D.L."/>
            <person name="Alikhan N.F."/>
            <person name="Baker D."/>
            <person name="Gharbi K."/>
            <person name="Hall N."/>
            <person name="Watson M."/>
            <person name="Adriaenssens E.M."/>
            <person name="Foster-Nyarko E."/>
            <person name="Jarju S."/>
            <person name="Secka A."/>
            <person name="Antonio M."/>
            <person name="Oren A."/>
            <person name="Chaudhuri R.R."/>
            <person name="La Ragione R."/>
            <person name="Hildebrand F."/>
            <person name="Pallen M.J."/>
        </authorList>
    </citation>
    <scope>NUCLEOTIDE SEQUENCE</scope>
    <source>
        <strain evidence="7">ChiW13-3771</strain>
    </source>
</reference>
<feature type="transmembrane region" description="Helical" evidence="6">
    <location>
        <begin position="114"/>
        <end position="131"/>
    </location>
</feature>
<proteinExistence type="predicted"/>
<evidence type="ECO:0000313" key="8">
    <source>
        <dbReference type="Proteomes" id="UP000824201"/>
    </source>
</evidence>
<dbReference type="GO" id="GO:0032153">
    <property type="term" value="C:cell division site"/>
    <property type="evidence" value="ECO:0007669"/>
    <property type="project" value="TreeGrafter"/>
</dbReference>
<evidence type="ECO:0000256" key="5">
    <source>
        <dbReference type="ARBA" id="ARBA00023136"/>
    </source>
</evidence>
<feature type="transmembrane region" description="Helical" evidence="6">
    <location>
        <begin position="205"/>
        <end position="223"/>
    </location>
</feature>
<feature type="transmembrane region" description="Helical" evidence="6">
    <location>
        <begin position="230"/>
        <end position="248"/>
    </location>
</feature>
<dbReference type="GO" id="GO:0005886">
    <property type="term" value="C:plasma membrane"/>
    <property type="evidence" value="ECO:0007669"/>
    <property type="project" value="TreeGrafter"/>
</dbReference>
<accession>A0A9D1ED40</accession>
<feature type="transmembrane region" description="Helical" evidence="6">
    <location>
        <begin position="83"/>
        <end position="102"/>
    </location>
</feature>
<feature type="transmembrane region" description="Helical" evidence="6">
    <location>
        <begin position="26"/>
        <end position="43"/>
    </location>
</feature>
<dbReference type="PANTHER" id="PTHR30474">
    <property type="entry name" value="CELL CYCLE PROTEIN"/>
    <property type="match status" value="1"/>
</dbReference>
<gene>
    <name evidence="7" type="ORF">IAC96_04270</name>
</gene>
<dbReference type="InterPro" id="IPR001182">
    <property type="entry name" value="FtsW/RodA"/>
</dbReference>
<keyword evidence="2 6" id="KW-0812">Transmembrane</keyword>
<evidence type="ECO:0000256" key="6">
    <source>
        <dbReference type="SAM" id="Phobius"/>
    </source>
</evidence>
<organism evidence="7 8">
    <name type="scientific">Candidatus Fimimorpha faecalis</name>
    <dbReference type="NCBI Taxonomy" id="2840824"/>
    <lineage>
        <taxon>Bacteria</taxon>
        <taxon>Bacillati</taxon>
        <taxon>Bacillota</taxon>
        <taxon>Clostridia</taxon>
        <taxon>Eubacteriales</taxon>
        <taxon>Candidatus Fimimorpha</taxon>
    </lineage>
</organism>
<feature type="transmembrane region" description="Helical" evidence="6">
    <location>
        <begin position="178"/>
        <end position="199"/>
    </location>
</feature>
<dbReference type="EMBL" id="DVHN01000048">
    <property type="protein sequence ID" value="HIR88146.1"/>
    <property type="molecule type" value="Genomic_DNA"/>
</dbReference>
<evidence type="ECO:0000256" key="2">
    <source>
        <dbReference type="ARBA" id="ARBA00022692"/>
    </source>
</evidence>
<reference evidence="7" key="1">
    <citation type="submission" date="2020-10" db="EMBL/GenBank/DDBJ databases">
        <authorList>
            <person name="Gilroy R."/>
        </authorList>
    </citation>
    <scope>NUCLEOTIDE SEQUENCE</scope>
    <source>
        <strain evidence="7">ChiW13-3771</strain>
    </source>
</reference>
<feature type="transmembrane region" description="Helical" evidence="6">
    <location>
        <begin position="351"/>
        <end position="374"/>
    </location>
</feature>
<evidence type="ECO:0000256" key="3">
    <source>
        <dbReference type="ARBA" id="ARBA00022960"/>
    </source>
</evidence>
<keyword evidence="4 6" id="KW-1133">Transmembrane helix</keyword>
<evidence type="ECO:0000313" key="7">
    <source>
        <dbReference type="EMBL" id="HIR88146.1"/>
    </source>
</evidence>
<protein>
    <submittedName>
        <fullName evidence="7">FtsW/RodA/SpoVE family cell cycle protein</fullName>
    </submittedName>
</protein>